<dbReference type="OrthoDB" id="5958958at2759"/>
<name>A0A3P7IKQ5_STRVU</name>
<protein>
    <submittedName>
        <fullName evidence="1">Uncharacterized protein</fullName>
    </submittedName>
</protein>
<sequence length="55" mass="6132">MLQGPPNPAEAEQNIHQHMQNLLVSSRQGHLARLPSTSYRADGQISEAYWFGGKL</sequence>
<dbReference type="AlphaFoldDB" id="A0A3P7IKQ5"/>
<evidence type="ECO:0000313" key="2">
    <source>
        <dbReference type="Proteomes" id="UP000270094"/>
    </source>
</evidence>
<gene>
    <name evidence="1" type="ORF">SVUK_LOCUS3411</name>
</gene>
<reference evidence="1 2" key="1">
    <citation type="submission" date="2018-11" db="EMBL/GenBank/DDBJ databases">
        <authorList>
            <consortium name="Pathogen Informatics"/>
        </authorList>
    </citation>
    <scope>NUCLEOTIDE SEQUENCE [LARGE SCALE GENOMIC DNA]</scope>
</reference>
<proteinExistence type="predicted"/>
<dbReference type="Proteomes" id="UP000270094">
    <property type="component" value="Unassembled WGS sequence"/>
</dbReference>
<dbReference type="EMBL" id="UYYB01008727">
    <property type="protein sequence ID" value="VDM68413.1"/>
    <property type="molecule type" value="Genomic_DNA"/>
</dbReference>
<organism evidence="1 2">
    <name type="scientific">Strongylus vulgaris</name>
    <name type="common">Blood worm</name>
    <dbReference type="NCBI Taxonomy" id="40348"/>
    <lineage>
        <taxon>Eukaryota</taxon>
        <taxon>Metazoa</taxon>
        <taxon>Ecdysozoa</taxon>
        <taxon>Nematoda</taxon>
        <taxon>Chromadorea</taxon>
        <taxon>Rhabditida</taxon>
        <taxon>Rhabditina</taxon>
        <taxon>Rhabditomorpha</taxon>
        <taxon>Strongyloidea</taxon>
        <taxon>Strongylidae</taxon>
        <taxon>Strongylus</taxon>
    </lineage>
</organism>
<evidence type="ECO:0000313" key="1">
    <source>
        <dbReference type="EMBL" id="VDM68413.1"/>
    </source>
</evidence>
<accession>A0A3P7IKQ5</accession>
<keyword evidence="2" id="KW-1185">Reference proteome</keyword>